<dbReference type="EMBL" id="CAEZWB010000055">
    <property type="protein sequence ID" value="CAB4646351.1"/>
    <property type="molecule type" value="Genomic_DNA"/>
</dbReference>
<keyword evidence="1" id="KW-0812">Transmembrane</keyword>
<keyword evidence="1" id="KW-1133">Transmembrane helix</keyword>
<organism evidence="2">
    <name type="scientific">freshwater metagenome</name>
    <dbReference type="NCBI Taxonomy" id="449393"/>
    <lineage>
        <taxon>unclassified sequences</taxon>
        <taxon>metagenomes</taxon>
        <taxon>ecological metagenomes</taxon>
    </lineage>
</organism>
<feature type="transmembrane region" description="Helical" evidence="1">
    <location>
        <begin position="74"/>
        <end position="92"/>
    </location>
</feature>
<dbReference type="AlphaFoldDB" id="A0A6J6K8Y5"/>
<dbReference type="SUPFAM" id="SSF48452">
    <property type="entry name" value="TPR-like"/>
    <property type="match status" value="1"/>
</dbReference>
<protein>
    <submittedName>
        <fullName evidence="2">Unannotated protein</fullName>
    </submittedName>
</protein>
<dbReference type="Gene3D" id="1.25.40.10">
    <property type="entry name" value="Tetratricopeptide repeat domain"/>
    <property type="match status" value="1"/>
</dbReference>
<keyword evidence="1" id="KW-0472">Membrane</keyword>
<proteinExistence type="predicted"/>
<sequence>MNPDELARLEEERSFLLSSLRDLEREREAGDIDDIDYAALHNGYTQRAAEVIKLISRGEALLPRRQSRPLTQRIAVVVGVLVLAVGAGWLVAAQSGQRLPGQSSSGGIEDSTATLLAQARAINFSDPAAAIETYSEILKLNPDHVEALTYRSWLIALVAREATEEVKLMALAAATQGLGHAIEVEPDYPDAHCFLGIVRFRLAGDALGAKEELDICASMNPPAEVQGFVDSIRSEVAAALGE</sequence>
<evidence type="ECO:0000256" key="1">
    <source>
        <dbReference type="SAM" id="Phobius"/>
    </source>
</evidence>
<reference evidence="2" key="1">
    <citation type="submission" date="2020-05" db="EMBL/GenBank/DDBJ databases">
        <authorList>
            <person name="Chiriac C."/>
            <person name="Salcher M."/>
            <person name="Ghai R."/>
            <person name="Kavagutti S V."/>
        </authorList>
    </citation>
    <scope>NUCLEOTIDE SEQUENCE</scope>
</reference>
<gene>
    <name evidence="2" type="ORF">UFOPK2166_00558</name>
</gene>
<dbReference type="InterPro" id="IPR011990">
    <property type="entry name" value="TPR-like_helical_dom_sf"/>
</dbReference>
<accession>A0A6J6K8Y5</accession>
<name>A0A6J6K8Y5_9ZZZZ</name>
<evidence type="ECO:0000313" key="2">
    <source>
        <dbReference type="EMBL" id="CAB4646351.1"/>
    </source>
</evidence>